<dbReference type="EMBL" id="ACPB03017676">
    <property type="status" value="NOT_ANNOTATED_CDS"/>
    <property type="molecule type" value="Genomic_DNA"/>
</dbReference>
<name>T1HLC7_RHOPR</name>
<dbReference type="EnsemblMetazoa" id="RPRC004851-RA">
    <property type="protein sequence ID" value="RPRC004851-PA"/>
    <property type="gene ID" value="RPRC004851"/>
</dbReference>
<dbReference type="Proteomes" id="UP000015103">
    <property type="component" value="Unassembled WGS sequence"/>
</dbReference>
<evidence type="ECO:0000313" key="2">
    <source>
        <dbReference type="Proteomes" id="UP000015103"/>
    </source>
</evidence>
<dbReference type="AlphaFoldDB" id="T1HLC7"/>
<keyword evidence="2" id="KW-1185">Reference proteome</keyword>
<sequence length="185" mass="21306">MTFVKLTTLENLTRRFFIIHSIQIKSKMASSLENHCEIPEIKEETCVCPIEPSSFTISEKALEKLKSKKTTSNVAAREAILAEMEEKWLQFEKNMEDAHSKKWGYSKEHLDEMEERLLKIFDLLPPCPSEQGIVTCLKTERNKIQCQNVLTEYIGCIEKFSQKITLRTGAVSHVKERPSTNLGKK</sequence>
<organism evidence="1 2">
    <name type="scientific">Rhodnius prolixus</name>
    <name type="common">Triatomid bug</name>
    <dbReference type="NCBI Taxonomy" id="13249"/>
    <lineage>
        <taxon>Eukaryota</taxon>
        <taxon>Metazoa</taxon>
        <taxon>Ecdysozoa</taxon>
        <taxon>Arthropoda</taxon>
        <taxon>Hexapoda</taxon>
        <taxon>Insecta</taxon>
        <taxon>Pterygota</taxon>
        <taxon>Neoptera</taxon>
        <taxon>Paraneoptera</taxon>
        <taxon>Hemiptera</taxon>
        <taxon>Heteroptera</taxon>
        <taxon>Panheteroptera</taxon>
        <taxon>Cimicomorpha</taxon>
        <taxon>Reduviidae</taxon>
        <taxon>Triatominae</taxon>
        <taxon>Rhodnius</taxon>
    </lineage>
</organism>
<dbReference type="VEuPathDB" id="VectorBase:RPRC004851"/>
<dbReference type="InParanoid" id="T1HLC7"/>
<accession>T1HLC7</accession>
<proteinExistence type="predicted"/>
<evidence type="ECO:0000313" key="1">
    <source>
        <dbReference type="EnsemblMetazoa" id="RPRC004851-PA"/>
    </source>
</evidence>
<protein>
    <submittedName>
        <fullName evidence="1">Uncharacterized protein</fullName>
    </submittedName>
</protein>
<dbReference type="HOGENOM" id="CLU_1463064_0_0_1"/>
<dbReference type="EMBL" id="ACPB03017675">
    <property type="status" value="NOT_ANNOTATED_CDS"/>
    <property type="molecule type" value="Genomic_DNA"/>
</dbReference>
<reference evidence="1" key="1">
    <citation type="submission" date="2015-05" db="UniProtKB">
        <authorList>
            <consortium name="EnsemblMetazoa"/>
        </authorList>
    </citation>
    <scope>IDENTIFICATION</scope>
</reference>